<dbReference type="EMBL" id="FMYG01000001">
    <property type="protein sequence ID" value="SDB81680.1"/>
    <property type="molecule type" value="Genomic_DNA"/>
</dbReference>
<evidence type="ECO:0008006" key="7">
    <source>
        <dbReference type="Google" id="ProtNLM"/>
    </source>
</evidence>
<dbReference type="GO" id="GO:0016020">
    <property type="term" value="C:membrane"/>
    <property type="evidence" value="ECO:0007669"/>
    <property type="project" value="UniProtKB-SubCell"/>
</dbReference>
<dbReference type="STRING" id="993073.AS029_00225"/>
<dbReference type="InterPro" id="IPR007343">
    <property type="entry name" value="Uncharacterised_pept_Zn_put"/>
</dbReference>
<keyword evidence="4" id="KW-0472">Membrane</keyword>
<gene>
    <name evidence="5" type="ORF">SAMN05216418_0277</name>
</gene>
<evidence type="ECO:0000256" key="1">
    <source>
        <dbReference type="ARBA" id="ARBA00004167"/>
    </source>
</evidence>
<keyword evidence="2" id="KW-0812">Transmembrane</keyword>
<sequence length="293" mass="30493">MTVVTFNDNARVGGNTAKRRGGTVAAIGGGTVGLGAIVVLLIQAFTGADLSGLVGGGAPASPQTGGEQIASCETGQDANRDDACRLAAASLNIDQFWAERLDGYREPQLIIVDRATSSSCGTASNSTGPFYCPPDEAVFVDPTFFSILRDQFDTTAGPLAQLYVLAHEYGHHVQNLTGVMQQYPNNGTGPDSNGVRTELQADCYAGAWVAAAGEQVDENGTPYLQPPTAQQITDALSAAAAVGDDHIQAESGGVVNPESFTHGSSEQRTRWFDVGYDTGVNACDTFSVPGQNL</sequence>
<protein>
    <recommendedName>
        <fullName evidence="7">Neutral zinc metallopeptidase</fullName>
    </recommendedName>
</protein>
<dbReference type="PANTHER" id="PTHR30168:SF0">
    <property type="entry name" value="INNER MEMBRANE PROTEIN"/>
    <property type="match status" value="1"/>
</dbReference>
<dbReference type="Proteomes" id="UP000183203">
    <property type="component" value="Unassembled WGS sequence"/>
</dbReference>
<dbReference type="PANTHER" id="PTHR30168">
    <property type="entry name" value="PUTATIVE MEMBRANE PROTEIN YPFJ"/>
    <property type="match status" value="1"/>
</dbReference>
<evidence type="ECO:0000313" key="5">
    <source>
        <dbReference type="EMBL" id="SDB81680.1"/>
    </source>
</evidence>
<evidence type="ECO:0000256" key="2">
    <source>
        <dbReference type="ARBA" id="ARBA00022692"/>
    </source>
</evidence>
<accession>A0A1G6GIA7</accession>
<proteinExistence type="predicted"/>
<keyword evidence="3" id="KW-1133">Transmembrane helix</keyword>
<evidence type="ECO:0000313" key="6">
    <source>
        <dbReference type="Proteomes" id="UP000183203"/>
    </source>
</evidence>
<organism evidence="5 6">
    <name type="scientific">Microbacterium enclense</name>
    <dbReference type="NCBI Taxonomy" id="993073"/>
    <lineage>
        <taxon>Bacteria</taxon>
        <taxon>Bacillati</taxon>
        <taxon>Actinomycetota</taxon>
        <taxon>Actinomycetes</taxon>
        <taxon>Micrococcales</taxon>
        <taxon>Microbacteriaceae</taxon>
        <taxon>Microbacterium</taxon>
    </lineage>
</organism>
<evidence type="ECO:0000256" key="4">
    <source>
        <dbReference type="ARBA" id="ARBA00023136"/>
    </source>
</evidence>
<reference evidence="5 6" key="1">
    <citation type="submission" date="2016-09" db="EMBL/GenBank/DDBJ databases">
        <authorList>
            <person name="Capua I."/>
            <person name="De Benedictis P."/>
            <person name="Joannis T."/>
            <person name="Lombin L.H."/>
            <person name="Cattoli G."/>
        </authorList>
    </citation>
    <scope>NUCLEOTIDE SEQUENCE [LARGE SCALE GENOMIC DNA]</scope>
    <source>
        <strain evidence="5 6">NIO-1002</strain>
    </source>
</reference>
<evidence type="ECO:0000256" key="3">
    <source>
        <dbReference type="ARBA" id="ARBA00022989"/>
    </source>
</evidence>
<comment type="subcellular location">
    <subcellularLocation>
        <location evidence="1">Membrane</location>
        <topology evidence="1">Single-pass membrane protein</topology>
    </subcellularLocation>
</comment>
<dbReference type="Pfam" id="PF04228">
    <property type="entry name" value="Zn_peptidase"/>
    <property type="match status" value="1"/>
</dbReference>
<name>A0A1G6GIA7_9MICO</name>
<dbReference type="AlphaFoldDB" id="A0A1G6GIA7"/>